<dbReference type="OrthoDB" id="9806505at2"/>
<organism evidence="3 4">
    <name type="scientific">Chryseobacterium culicis</name>
    <dbReference type="NCBI Taxonomy" id="680127"/>
    <lineage>
        <taxon>Bacteria</taxon>
        <taxon>Pseudomonadati</taxon>
        <taxon>Bacteroidota</taxon>
        <taxon>Flavobacteriia</taxon>
        <taxon>Flavobacteriales</taxon>
        <taxon>Weeksellaceae</taxon>
        <taxon>Chryseobacterium group</taxon>
        <taxon>Chryseobacterium</taxon>
    </lineage>
</organism>
<dbReference type="SUPFAM" id="SSF52218">
    <property type="entry name" value="Flavoproteins"/>
    <property type="match status" value="1"/>
</dbReference>
<dbReference type="PANTHER" id="PTHR39201">
    <property type="entry name" value="EXPORTED PROTEIN-RELATED"/>
    <property type="match status" value="1"/>
</dbReference>
<dbReference type="PROSITE" id="PS50902">
    <property type="entry name" value="FLAVODOXIN_LIKE"/>
    <property type="match status" value="1"/>
</dbReference>
<protein>
    <submittedName>
        <fullName evidence="3">Flavodoxin</fullName>
    </submittedName>
</protein>
<dbReference type="EMBL" id="FNWQ01000009">
    <property type="protein sequence ID" value="SEH47877.1"/>
    <property type="molecule type" value="Genomic_DNA"/>
</dbReference>
<dbReference type="STRING" id="680127.SAMN05421593_4534"/>
<dbReference type="GO" id="GO:0010181">
    <property type="term" value="F:FMN binding"/>
    <property type="evidence" value="ECO:0007669"/>
    <property type="project" value="InterPro"/>
</dbReference>
<evidence type="ECO:0000313" key="3">
    <source>
        <dbReference type="EMBL" id="SEH47877.1"/>
    </source>
</evidence>
<gene>
    <name evidence="3" type="ORF">SAMN05421593_4534</name>
</gene>
<accession>A0A1H6IIZ8</accession>
<dbReference type="Gene3D" id="3.40.50.360">
    <property type="match status" value="1"/>
</dbReference>
<dbReference type="RefSeq" id="WP_089696719.1">
    <property type="nucleotide sequence ID" value="NZ_FNWQ01000009.1"/>
</dbReference>
<sequence length="198" mass="22422">MKNYLLPLVIFFAFASLSKAQEPVNRKKMLIVYLTRTKNTKVVAEIIHNKVGGDIVPIEPINPYPADYKKTVAQVAEEDERGYLPPINLNIDNINKYDTIFVGFPTWGMQLPPPIKTFLKQYSFKGKTIVPFNTNAGYGVGTGFRQIYEICPESTILEGYTTEGGKERDGILFIMKNEKADSVAEEVNIWLNKIKILK</sequence>
<evidence type="ECO:0000313" key="4">
    <source>
        <dbReference type="Proteomes" id="UP000198561"/>
    </source>
</evidence>
<dbReference type="InterPro" id="IPR008254">
    <property type="entry name" value="Flavodoxin/NO_synth"/>
</dbReference>
<dbReference type="AlphaFoldDB" id="A0A1H6IIZ8"/>
<evidence type="ECO:0000259" key="2">
    <source>
        <dbReference type="PROSITE" id="PS50902"/>
    </source>
</evidence>
<dbReference type="Proteomes" id="UP000198561">
    <property type="component" value="Unassembled WGS sequence"/>
</dbReference>
<dbReference type="Pfam" id="PF12682">
    <property type="entry name" value="Flavodoxin_4"/>
    <property type="match status" value="1"/>
</dbReference>
<evidence type="ECO:0000256" key="1">
    <source>
        <dbReference type="SAM" id="SignalP"/>
    </source>
</evidence>
<dbReference type="InterPro" id="IPR029039">
    <property type="entry name" value="Flavoprotein-like_sf"/>
</dbReference>
<feature type="chain" id="PRO_5011645351" evidence="1">
    <location>
        <begin position="21"/>
        <end position="198"/>
    </location>
</feature>
<proteinExistence type="predicted"/>
<feature type="domain" description="Flavodoxin-like" evidence="2">
    <location>
        <begin position="29"/>
        <end position="195"/>
    </location>
</feature>
<dbReference type="PANTHER" id="PTHR39201:SF1">
    <property type="entry name" value="FLAVODOXIN-LIKE DOMAIN-CONTAINING PROTEIN"/>
    <property type="match status" value="1"/>
</dbReference>
<name>A0A1H6IIZ8_CHRCI</name>
<reference evidence="3 4" key="1">
    <citation type="submission" date="2016-10" db="EMBL/GenBank/DDBJ databases">
        <authorList>
            <person name="de Groot N.N."/>
        </authorList>
    </citation>
    <scope>NUCLEOTIDE SEQUENCE [LARGE SCALE GENOMIC DNA]</scope>
    <source>
        <strain evidence="3 4">DSM 23031</strain>
    </source>
</reference>
<keyword evidence="1" id="KW-0732">Signal</keyword>
<feature type="signal peptide" evidence="1">
    <location>
        <begin position="1"/>
        <end position="20"/>
    </location>
</feature>